<gene>
    <name evidence="1" type="ORF">CLV74_10670</name>
</gene>
<dbReference type="RefSeq" id="WP_106264405.1">
    <property type="nucleotide sequence ID" value="NZ_PVTQ01000006.1"/>
</dbReference>
<dbReference type="InterPro" id="IPR027266">
    <property type="entry name" value="TrmE/GcvT-like"/>
</dbReference>
<proteinExistence type="predicted"/>
<dbReference type="Gene3D" id="3.30.1360.120">
    <property type="entry name" value="Probable tRNA modification gtpase trme, domain 1"/>
    <property type="match status" value="1"/>
</dbReference>
<dbReference type="OrthoDB" id="7356349at2"/>
<name>A0A2T0WRN1_9RHOB</name>
<dbReference type="Proteomes" id="UP000238392">
    <property type="component" value="Unassembled WGS sequence"/>
</dbReference>
<evidence type="ECO:0000313" key="1">
    <source>
        <dbReference type="EMBL" id="PRY89368.1"/>
    </source>
</evidence>
<sequence>MTDLIPLTALGATELRSERFGALTIAEDDSYGLASLTLRKGQSAPTPFGLTLPEAGFATQSGSTSAIWTGPDQWLILGEGKGQTDFAAEVLAQAPQASVTEQTEGLVCFDIRSDVEVLPIAALMSKLVNLPPENYATGRATRTGLEHMTVFLYQRDERHLSILGMRSYAGSLWHALVTAAARLAQAA</sequence>
<dbReference type="EMBL" id="PVTQ01000006">
    <property type="protein sequence ID" value="PRY89368.1"/>
    <property type="molecule type" value="Genomic_DNA"/>
</dbReference>
<accession>A0A2T0WRN1</accession>
<evidence type="ECO:0000313" key="2">
    <source>
        <dbReference type="Proteomes" id="UP000238392"/>
    </source>
</evidence>
<dbReference type="Gene3D" id="3.30.70.1520">
    <property type="entry name" value="Heterotetrameric sarcosine oxidase"/>
    <property type="match status" value="1"/>
</dbReference>
<protein>
    <submittedName>
        <fullName evidence="1">Sarcosine oxidase subunit gamma</fullName>
    </submittedName>
</protein>
<comment type="caution">
    <text evidence="1">The sequence shown here is derived from an EMBL/GenBank/DDBJ whole genome shotgun (WGS) entry which is preliminary data.</text>
</comment>
<reference evidence="1 2" key="1">
    <citation type="submission" date="2018-03" db="EMBL/GenBank/DDBJ databases">
        <title>Genomic Encyclopedia of Archaeal and Bacterial Type Strains, Phase II (KMG-II): from individual species to whole genera.</title>
        <authorList>
            <person name="Goeker M."/>
        </authorList>
    </citation>
    <scope>NUCLEOTIDE SEQUENCE [LARGE SCALE GENOMIC DNA]</scope>
    <source>
        <strain evidence="1 2">DSM 100212</strain>
    </source>
</reference>
<keyword evidence="2" id="KW-1185">Reference proteome</keyword>
<organism evidence="1 2">
    <name type="scientific">Donghicola tyrosinivorans</name>
    <dbReference type="NCBI Taxonomy" id="1652492"/>
    <lineage>
        <taxon>Bacteria</taxon>
        <taxon>Pseudomonadati</taxon>
        <taxon>Pseudomonadota</taxon>
        <taxon>Alphaproteobacteria</taxon>
        <taxon>Rhodobacterales</taxon>
        <taxon>Roseobacteraceae</taxon>
        <taxon>Donghicola</taxon>
    </lineage>
</organism>
<dbReference type="AlphaFoldDB" id="A0A2T0WRN1"/>